<accession>F4PJ72</accession>
<dbReference type="GeneID" id="14876299"/>
<comment type="similarity">
    <text evidence="2 5">Belongs to the RRS1 family.</text>
</comment>
<dbReference type="GO" id="GO:0042254">
    <property type="term" value="P:ribosome biogenesis"/>
    <property type="evidence" value="ECO:0007669"/>
    <property type="project" value="UniProtKB-KW"/>
</dbReference>
<dbReference type="OrthoDB" id="28455at2759"/>
<evidence type="ECO:0000256" key="3">
    <source>
        <dbReference type="ARBA" id="ARBA00022517"/>
    </source>
</evidence>
<organism evidence="7 8">
    <name type="scientific">Cavenderia fasciculata</name>
    <name type="common">Slime mold</name>
    <name type="synonym">Dictyostelium fasciculatum</name>
    <dbReference type="NCBI Taxonomy" id="261658"/>
    <lineage>
        <taxon>Eukaryota</taxon>
        <taxon>Amoebozoa</taxon>
        <taxon>Evosea</taxon>
        <taxon>Eumycetozoa</taxon>
        <taxon>Dictyostelia</taxon>
        <taxon>Acytosteliales</taxon>
        <taxon>Cavenderiaceae</taxon>
        <taxon>Cavenderia</taxon>
    </lineage>
</organism>
<dbReference type="EMBL" id="GL883007">
    <property type="protein sequence ID" value="EGG24358.1"/>
    <property type="molecule type" value="Genomic_DNA"/>
</dbReference>
<evidence type="ECO:0000313" key="7">
    <source>
        <dbReference type="EMBL" id="EGG24358.1"/>
    </source>
</evidence>
<dbReference type="OMA" id="ACDKNRI"/>
<keyword evidence="8" id="KW-1185">Reference proteome</keyword>
<reference evidence="8" key="1">
    <citation type="journal article" date="2011" name="Genome Res.">
        <title>Phylogeny-wide analysis of social amoeba genomes highlights ancient origins for complex intercellular communication.</title>
        <authorList>
            <person name="Heidel A.J."/>
            <person name="Lawal H.M."/>
            <person name="Felder M."/>
            <person name="Schilde C."/>
            <person name="Helps N.R."/>
            <person name="Tunggal B."/>
            <person name="Rivero F."/>
            <person name="John U."/>
            <person name="Schleicher M."/>
            <person name="Eichinger L."/>
            <person name="Platzer M."/>
            <person name="Noegel A.A."/>
            <person name="Schaap P."/>
            <person name="Gloeckner G."/>
        </authorList>
    </citation>
    <scope>NUCLEOTIDE SEQUENCE [LARGE SCALE GENOMIC DNA]</scope>
    <source>
        <strain evidence="8">SH3</strain>
    </source>
</reference>
<feature type="compositionally biased region" description="Basic and acidic residues" evidence="6">
    <location>
        <begin position="185"/>
        <end position="202"/>
    </location>
</feature>
<comment type="subcellular location">
    <subcellularLocation>
        <location evidence="1 5">Nucleus</location>
    </subcellularLocation>
</comment>
<dbReference type="GO" id="GO:0005634">
    <property type="term" value="C:nucleus"/>
    <property type="evidence" value="ECO:0007669"/>
    <property type="project" value="UniProtKB-SubCell"/>
</dbReference>
<dbReference type="Proteomes" id="UP000007797">
    <property type="component" value="Unassembled WGS sequence"/>
</dbReference>
<comment type="function">
    <text evidence="5">Involved in ribosomal large subunit assembly.</text>
</comment>
<keyword evidence="3 5" id="KW-0690">Ribosome biogenesis</keyword>
<dbReference type="KEGG" id="dfa:DFA_06508"/>
<dbReference type="InterPro" id="IPR007023">
    <property type="entry name" value="Ribosom_reg"/>
</dbReference>
<dbReference type="Pfam" id="PF04939">
    <property type="entry name" value="RRS1"/>
    <property type="match status" value="1"/>
</dbReference>
<feature type="region of interest" description="Disordered" evidence="6">
    <location>
        <begin position="185"/>
        <end position="222"/>
    </location>
</feature>
<dbReference type="RefSeq" id="XP_004362209.1">
    <property type="nucleotide sequence ID" value="XM_004362152.1"/>
</dbReference>
<evidence type="ECO:0000313" key="8">
    <source>
        <dbReference type="Proteomes" id="UP000007797"/>
    </source>
</evidence>
<evidence type="ECO:0000256" key="5">
    <source>
        <dbReference type="RuleBase" id="RU364132"/>
    </source>
</evidence>
<dbReference type="STRING" id="1054147.F4PJ72"/>
<name>F4PJ72_CACFS</name>
<sequence>MSTTTTSSTTAPEGVINASDILAQNKFSSHLVEKEDSLLYDLGNLCAFDFSSLNKAEYNENPEEYINKISRDNVQLLITRMFQLDSKVVESGALALLPKPLTPIPRMKPIPEAKQQTRWEAFAAIKDIKKRKKDSKVWDETHKEWRHSWGYKRANDEGENFAMYANPNNPEQDPFQKLIDDKKERVDKNKRLEQRNLDESHKRSSSMVGSNNGLDFSKENRGQIKNDVRNTLNVAKVSTASMGKFDKVLEGDKKLPTRGVKRLAGLGDNNIQGESENSLKMVKRILNKEEGILNVDKATNQFITNENKENMKKKFKDGGRPIKKSKK</sequence>
<evidence type="ECO:0000256" key="2">
    <source>
        <dbReference type="ARBA" id="ARBA00010077"/>
    </source>
</evidence>
<protein>
    <recommendedName>
        <fullName evidence="5">Ribosome biogenesis regulatory protein</fullName>
    </recommendedName>
</protein>
<keyword evidence="4 5" id="KW-0539">Nucleus</keyword>
<gene>
    <name evidence="7" type="primary">rrs1</name>
    <name evidence="7" type="ORF">DFA_06508</name>
</gene>
<proteinExistence type="inferred from homology"/>
<evidence type="ECO:0000256" key="4">
    <source>
        <dbReference type="ARBA" id="ARBA00023242"/>
    </source>
</evidence>
<dbReference type="AlphaFoldDB" id="F4PJ72"/>
<evidence type="ECO:0000256" key="6">
    <source>
        <dbReference type="SAM" id="MobiDB-lite"/>
    </source>
</evidence>
<feature type="compositionally biased region" description="Polar residues" evidence="6">
    <location>
        <begin position="205"/>
        <end position="214"/>
    </location>
</feature>
<evidence type="ECO:0000256" key="1">
    <source>
        <dbReference type="ARBA" id="ARBA00004123"/>
    </source>
</evidence>